<feature type="domain" description="RRM" evidence="5">
    <location>
        <begin position="135"/>
        <end position="215"/>
    </location>
</feature>
<dbReference type="InterPro" id="IPR012677">
    <property type="entry name" value="Nucleotide-bd_a/b_plait_sf"/>
</dbReference>
<sequence>MFSTQLGNFPFATAKIKQPDNSNSNNLPNRGMETNNGAGDSNQSLIDKTKLIVNYIPQFATEDDLATIFAPIGRVESIKIMRDYKTGYSFGFGFVKYALPEDATKAIEVLNGYNFRNKRLKVSYSRPPGTDMKDSNLYITNLPKDITEQGVDNLFRDYGEIVQRTVLKDKVTGMPRGVAFVRYSKGEEAQAAISHLHGKMLENAMLPLSVRVAEDHGRQKAQYLDVWDPMGFNRELDSDDEPDPEEELIEAVYHRKPLWDFSIPEHERTPEKTEKLWREIVYKFEDRYSLEFLIKKWRQLRDSYNDQRRKLFVYVPGEDPPKVTFYYYEYMRFLNGEPTKFRKPVPKHPPPQPTTSMQMTGGPPAMKKPRILPQMVSQPPMQMLSKAPPPMLSKPPPQMLSKPPPQMLSQPPKMLTQPPPALPQQPPSDGVEGFLKMVGETLRLLPLKMRTKVQIKILQVLDNEALGHRD</sequence>
<evidence type="ECO:0000313" key="8">
    <source>
        <dbReference type="Proteomes" id="UP001153636"/>
    </source>
</evidence>
<dbReference type="SUPFAM" id="SSF54928">
    <property type="entry name" value="RNA-binding domain, RBD"/>
    <property type="match status" value="1"/>
</dbReference>
<evidence type="ECO:0000313" key="7">
    <source>
        <dbReference type="EMBL" id="CAH1103964.1"/>
    </source>
</evidence>
<dbReference type="FunFam" id="3.30.70.330:FF:000383">
    <property type="entry name" value="Sex lethal, isoform D"/>
    <property type="match status" value="1"/>
</dbReference>
<evidence type="ECO:0000259" key="6">
    <source>
        <dbReference type="PROSITE" id="PS51029"/>
    </source>
</evidence>
<dbReference type="GO" id="GO:0009967">
    <property type="term" value="P:positive regulation of signal transduction"/>
    <property type="evidence" value="ECO:0007669"/>
    <property type="project" value="UniProtKB-ARBA"/>
</dbReference>
<dbReference type="InterPro" id="IPR035979">
    <property type="entry name" value="RBD_domain_sf"/>
</dbReference>
<organism evidence="7 8">
    <name type="scientific">Psylliodes chrysocephalus</name>
    <dbReference type="NCBI Taxonomy" id="3402493"/>
    <lineage>
        <taxon>Eukaryota</taxon>
        <taxon>Metazoa</taxon>
        <taxon>Ecdysozoa</taxon>
        <taxon>Arthropoda</taxon>
        <taxon>Hexapoda</taxon>
        <taxon>Insecta</taxon>
        <taxon>Pterygota</taxon>
        <taxon>Neoptera</taxon>
        <taxon>Endopterygota</taxon>
        <taxon>Coleoptera</taxon>
        <taxon>Polyphaga</taxon>
        <taxon>Cucujiformia</taxon>
        <taxon>Chrysomeloidea</taxon>
        <taxon>Chrysomelidae</taxon>
        <taxon>Galerucinae</taxon>
        <taxon>Alticini</taxon>
        <taxon>Psylliodes</taxon>
    </lineage>
</organism>
<name>A0A9P0CKP9_9CUCU</name>
<dbReference type="EMBL" id="OV651827">
    <property type="protein sequence ID" value="CAH1103964.1"/>
    <property type="molecule type" value="Genomic_DNA"/>
</dbReference>
<dbReference type="GO" id="GO:0005737">
    <property type="term" value="C:cytoplasm"/>
    <property type="evidence" value="ECO:0007669"/>
    <property type="project" value="UniProtKB-ARBA"/>
</dbReference>
<feature type="compositionally biased region" description="Pro residues" evidence="4">
    <location>
        <begin position="417"/>
        <end position="426"/>
    </location>
</feature>
<dbReference type="Proteomes" id="UP001153636">
    <property type="component" value="Chromosome 15"/>
</dbReference>
<dbReference type="OrthoDB" id="266020at2759"/>
<dbReference type="InterPro" id="IPR002343">
    <property type="entry name" value="Hud_Sxl_RNA"/>
</dbReference>
<feature type="region of interest" description="Disordered" evidence="4">
    <location>
        <begin position="389"/>
        <end position="428"/>
    </location>
</feature>
<feature type="compositionally biased region" description="Pro residues" evidence="4">
    <location>
        <begin position="389"/>
        <end position="406"/>
    </location>
</feature>
<dbReference type="PROSITE" id="PS50102">
    <property type="entry name" value="RRM"/>
    <property type="match status" value="2"/>
</dbReference>
<dbReference type="AlphaFoldDB" id="A0A9P0CKP9"/>
<feature type="domain" description="MADF" evidence="6">
    <location>
        <begin position="247"/>
        <end position="339"/>
    </location>
</feature>
<dbReference type="InterPro" id="IPR006578">
    <property type="entry name" value="MADF-dom"/>
</dbReference>
<dbReference type="InterPro" id="IPR050502">
    <property type="entry name" value="Euk_RNA-bind_prot"/>
</dbReference>
<dbReference type="GO" id="GO:0010629">
    <property type="term" value="P:negative regulation of gene expression"/>
    <property type="evidence" value="ECO:0007669"/>
    <property type="project" value="UniProtKB-ARBA"/>
</dbReference>
<dbReference type="PROSITE" id="PS51029">
    <property type="entry name" value="MADF"/>
    <property type="match status" value="1"/>
</dbReference>
<dbReference type="GO" id="GO:0003729">
    <property type="term" value="F:mRNA binding"/>
    <property type="evidence" value="ECO:0007669"/>
    <property type="project" value="TreeGrafter"/>
</dbReference>
<evidence type="ECO:0000256" key="2">
    <source>
        <dbReference type="ARBA" id="ARBA00022884"/>
    </source>
</evidence>
<evidence type="ECO:0000256" key="1">
    <source>
        <dbReference type="ARBA" id="ARBA00022737"/>
    </source>
</evidence>
<feature type="compositionally biased region" description="Polar residues" evidence="4">
    <location>
        <begin position="19"/>
        <end position="42"/>
    </location>
</feature>
<dbReference type="PANTHER" id="PTHR48025">
    <property type="entry name" value="OS02G0815200 PROTEIN"/>
    <property type="match status" value="1"/>
</dbReference>
<keyword evidence="1" id="KW-0677">Repeat</keyword>
<dbReference type="InterPro" id="IPR000504">
    <property type="entry name" value="RRM_dom"/>
</dbReference>
<dbReference type="PRINTS" id="PR00961">
    <property type="entry name" value="HUDSXLRNA"/>
</dbReference>
<keyword evidence="2 3" id="KW-0694">RNA-binding</keyword>
<dbReference type="SMART" id="SM00360">
    <property type="entry name" value="RRM"/>
    <property type="match status" value="2"/>
</dbReference>
<gene>
    <name evidence="7" type="ORF">PSYICH_LOCUS4754</name>
</gene>
<dbReference type="PANTHER" id="PTHR48025:SF1">
    <property type="entry name" value="RRM DOMAIN-CONTAINING PROTEIN"/>
    <property type="match status" value="1"/>
</dbReference>
<feature type="region of interest" description="Disordered" evidence="4">
    <location>
        <begin position="15"/>
        <end position="42"/>
    </location>
</feature>
<dbReference type="SMART" id="SM00595">
    <property type="entry name" value="MADF"/>
    <property type="match status" value="1"/>
</dbReference>
<protein>
    <submittedName>
        <fullName evidence="7">Uncharacterized protein</fullName>
    </submittedName>
</protein>
<dbReference type="Pfam" id="PF00076">
    <property type="entry name" value="RRM_1"/>
    <property type="match status" value="2"/>
</dbReference>
<dbReference type="GO" id="GO:1990904">
    <property type="term" value="C:ribonucleoprotein complex"/>
    <property type="evidence" value="ECO:0007669"/>
    <property type="project" value="InterPro"/>
</dbReference>
<proteinExistence type="predicted"/>
<evidence type="ECO:0000256" key="4">
    <source>
        <dbReference type="SAM" id="MobiDB-lite"/>
    </source>
</evidence>
<feature type="region of interest" description="Disordered" evidence="4">
    <location>
        <begin position="341"/>
        <end position="363"/>
    </location>
</feature>
<keyword evidence="8" id="KW-1185">Reference proteome</keyword>
<accession>A0A9P0CKP9</accession>
<dbReference type="Gene3D" id="3.30.70.330">
    <property type="match status" value="2"/>
</dbReference>
<evidence type="ECO:0000259" key="5">
    <source>
        <dbReference type="PROSITE" id="PS50102"/>
    </source>
</evidence>
<reference evidence="7" key="1">
    <citation type="submission" date="2022-01" db="EMBL/GenBank/DDBJ databases">
        <authorList>
            <person name="King R."/>
        </authorList>
    </citation>
    <scope>NUCLEOTIDE SEQUENCE</scope>
</reference>
<dbReference type="Pfam" id="PF10545">
    <property type="entry name" value="MADF_DNA_bdg"/>
    <property type="match status" value="1"/>
</dbReference>
<evidence type="ECO:0000256" key="3">
    <source>
        <dbReference type="PROSITE-ProRule" id="PRU00176"/>
    </source>
</evidence>
<feature type="domain" description="RRM" evidence="5">
    <location>
        <begin position="49"/>
        <end position="127"/>
    </location>
</feature>